<dbReference type="InterPro" id="IPR005802">
    <property type="entry name" value="ADC_synth_comp_1"/>
</dbReference>
<gene>
    <name evidence="2" type="ORF">NIES46_10930</name>
</gene>
<dbReference type="EMBL" id="BIMW01000059">
    <property type="protein sequence ID" value="GCE93044.1"/>
    <property type="molecule type" value="Genomic_DNA"/>
</dbReference>
<reference evidence="2 3" key="1">
    <citation type="journal article" date="2019" name="J Genomics">
        <title>The Draft Genome of a Hydrogen-producing Cyanobacterium, Arthrospira platensis NIES-46.</title>
        <authorList>
            <person name="Suzuki S."/>
            <person name="Yamaguchi H."/>
            <person name="Kawachi M."/>
        </authorList>
    </citation>
    <scope>NUCLEOTIDE SEQUENCE [LARGE SCALE GENOMIC DNA]</scope>
    <source>
        <strain evidence="2 3">NIES-46</strain>
    </source>
</reference>
<keyword evidence="3" id="KW-1185">Reference proteome</keyword>
<dbReference type="Gene3D" id="3.60.120.10">
    <property type="entry name" value="Anthranilate synthase"/>
    <property type="match status" value="1"/>
</dbReference>
<dbReference type="Pfam" id="PF01063">
    <property type="entry name" value="Aminotran_4"/>
    <property type="match status" value="1"/>
</dbReference>
<name>A0A5M3T0P6_LIMPL</name>
<dbReference type="InterPro" id="IPR043132">
    <property type="entry name" value="BCAT-like_C"/>
</dbReference>
<sequence length="593" mass="67733">MKLVEWTMNRVIIHDAKNQQWLLFENPCYIVNCDRLEQVIPGLEQVNQSLQQQHLWAAGFISYEASSAWDSALTTYPPDEFPLLWFGLYEQPQIITPPRLCSPSDYTVGEWLSSVTPTEYQEAIKQIRGYIARGETYQVNYTFRLRTEFSGDALAWFWQLVRSQQADYAAYIECGDRFTICSASPELFFQLSDRQLVARPMKGTAPRGCTLTEDNAIAQGLQNSPKNRAENVMIVDMIRNDISRIGDIKTVQVPQLFTVEKYPTLWQMTSTVTAKTQALPSEIIAALFPCASITGAPKPRTMQLIRQLETTPRHLYTGTIGFIEPENTPNNYRTQFNVAIRTVIIDRQNHQAEYGVGGGILWDSDSQDEYQECQTKAKFLNLNNSSNFSLLETMLWTPEAGFFLREDHLKRLSDSAIYFGIPLSVEHINQQLIDISKSWSIPYRVRLLVDRQSVLNCEISAIEKSPPNRQIYLGLSPTPINSQNPFLYHKTTNRSIYETARNSRPDCDDVILWNERGEVTETTIANLIIKINDDWLTPPVTSGLLPGTFRGSLLKQGKIKEAIIDIETLQKSEDIYIINSVRQWQKATLKTTK</sequence>
<protein>
    <submittedName>
        <fullName evidence="2">Para-aminobenzoate synthase, subunit I</fullName>
    </submittedName>
</protein>
<evidence type="ECO:0000259" key="1">
    <source>
        <dbReference type="Pfam" id="PF00425"/>
    </source>
</evidence>
<dbReference type="Gene3D" id="3.30.470.10">
    <property type="match status" value="1"/>
</dbReference>
<dbReference type="InterPro" id="IPR001544">
    <property type="entry name" value="Aminotrans_IV"/>
</dbReference>
<dbReference type="Gene3D" id="3.20.10.10">
    <property type="entry name" value="D-amino Acid Aminotransferase, subunit A, domain 2"/>
    <property type="match status" value="1"/>
</dbReference>
<dbReference type="InterPro" id="IPR036038">
    <property type="entry name" value="Aminotransferase-like"/>
</dbReference>
<dbReference type="InterPro" id="IPR005801">
    <property type="entry name" value="ADC_synthase"/>
</dbReference>
<dbReference type="InterPro" id="IPR043131">
    <property type="entry name" value="BCAT-like_N"/>
</dbReference>
<comment type="caution">
    <text evidence="2">The sequence shown here is derived from an EMBL/GenBank/DDBJ whole genome shotgun (WGS) entry which is preliminary data.</text>
</comment>
<dbReference type="PANTHER" id="PTHR11236:SF50">
    <property type="entry name" value="AMINODEOXYCHORISMATE SYNTHASE COMPONENT 1"/>
    <property type="match status" value="1"/>
</dbReference>
<accession>A0A5M3T0P6</accession>
<dbReference type="SUPFAM" id="SSF56752">
    <property type="entry name" value="D-aminoacid aminotransferase-like PLP-dependent enzymes"/>
    <property type="match status" value="1"/>
</dbReference>
<proteinExistence type="predicted"/>
<dbReference type="PANTHER" id="PTHR11236">
    <property type="entry name" value="AMINOBENZOATE/ANTHRANILATE SYNTHASE"/>
    <property type="match status" value="1"/>
</dbReference>
<dbReference type="InterPro" id="IPR019999">
    <property type="entry name" value="Anth_synth_I-like"/>
</dbReference>
<evidence type="ECO:0000313" key="2">
    <source>
        <dbReference type="EMBL" id="GCE93044.1"/>
    </source>
</evidence>
<dbReference type="Pfam" id="PF00425">
    <property type="entry name" value="Chorismate_bind"/>
    <property type="match status" value="1"/>
</dbReference>
<dbReference type="PRINTS" id="PR00095">
    <property type="entry name" value="ANTSNTHASEI"/>
</dbReference>
<dbReference type="InterPro" id="IPR015890">
    <property type="entry name" value="Chorismate_C"/>
</dbReference>
<evidence type="ECO:0000313" key="3">
    <source>
        <dbReference type="Proteomes" id="UP000326169"/>
    </source>
</evidence>
<feature type="domain" description="Chorismate-utilising enzyme C-terminal" evidence="1">
    <location>
        <begin position="118"/>
        <end position="376"/>
    </location>
</feature>
<dbReference type="NCBIfam" id="TIGR00553">
    <property type="entry name" value="pabB"/>
    <property type="match status" value="1"/>
</dbReference>
<dbReference type="SUPFAM" id="SSF56322">
    <property type="entry name" value="ADC synthase"/>
    <property type="match status" value="1"/>
</dbReference>
<organism evidence="2 3">
    <name type="scientific">Limnospira platensis NIES-46</name>
    <dbReference type="NCBI Taxonomy" id="1236695"/>
    <lineage>
        <taxon>Bacteria</taxon>
        <taxon>Bacillati</taxon>
        <taxon>Cyanobacteriota</taxon>
        <taxon>Cyanophyceae</taxon>
        <taxon>Oscillatoriophycideae</taxon>
        <taxon>Oscillatoriales</taxon>
        <taxon>Sirenicapillariaceae</taxon>
        <taxon>Limnospira</taxon>
    </lineage>
</organism>
<dbReference type="Proteomes" id="UP000326169">
    <property type="component" value="Unassembled WGS sequence"/>
</dbReference>